<dbReference type="OrthoDB" id="76305at2759"/>
<evidence type="ECO:0000313" key="6">
    <source>
        <dbReference type="Proteomes" id="UP000305067"/>
    </source>
</evidence>
<keyword evidence="3" id="KW-0809">Transit peptide</keyword>
<evidence type="ECO:0000313" key="5">
    <source>
        <dbReference type="EMBL" id="TFL02060.1"/>
    </source>
</evidence>
<dbReference type="Proteomes" id="UP000305067">
    <property type="component" value="Unassembled WGS sequence"/>
</dbReference>
<evidence type="ECO:0000256" key="1">
    <source>
        <dbReference type="ARBA" id="ARBA00004173"/>
    </source>
</evidence>
<evidence type="ECO:0000256" key="2">
    <source>
        <dbReference type="ARBA" id="ARBA00008197"/>
    </source>
</evidence>
<keyword evidence="4" id="KW-0496">Mitochondrion</keyword>
<dbReference type="GO" id="GO:0033617">
    <property type="term" value="P:mitochondrial respiratory chain complex IV assembly"/>
    <property type="evidence" value="ECO:0007669"/>
    <property type="project" value="TreeGrafter"/>
</dbReference>
<dbReference type="GO" id="GO:0005739">
    <property type="term" value="C:mitochondrion"/>
    <property type="evidence" value="ECO:0007669"/>
    <property type="project" value="UniProtKB-SubCell"/>
</dbReference>
<comment type="similarity">
    <text evidence="2">Belongs to the PET117 family.</text>
</comment>
<comment type="subcellular location">
    <subcellularLocation>
        <location evidence="1">Mitochondrion</location>
    </subcellularLocation>
</comment>
<sequence>MGRRLAQASLFGAVLGSTAIIWFVHNQQIEEKERMHAGVLRDDVRRKAKMEERLKLLQESQERRAVYERVQKVEPIPDAS</sequence>
<feature type="non-terminal residue" evidence="5">
    <location>
        <position position="80"/>
    </location>
</feature>
<reference evidence="5 6" key="1">
    <citation type="journal article" date="2019" name="Nat. Ecol. Evol.">
        <title>Megaphylogeny resolves global patterns of mushroom evolution.</title>
        <authorList>
            <person name="Varga T."/>
            <person name="Krizsan K."/>
            <person name="Foldi C."/>
            <person name="Dima B."/>
            <person name="Sanchez-Garcia M."/>
            <person name="Sanchez-Ramirez S."/>
            <person name="Szollosi G.J."/>
            <person name="Szarkandi J.G."/>
            <person name="Papp V."/>
            <person name="Albert L."/>
            <person name="Andreopoulos W."/>
            <person name="Angelini C."/>
            <person name="Antonin V."/>
            <person name="Barry K.W."/>
            <person name="Bougher N.L."/>
            <person name="Buchanan P."/>
            <person name="Buyck B."/>
            <person name="Bense V."/>
            <person name="Catcheside P."/>
            <person name="Chovatia M."/>
            <person name="Cooper J."/>
            <person name="Damon W."/>
            <person name="Desjardin D."/>
            <person name="Finy P."/>
            <person name="Geml J."/>
            <person name="Haridas S."/>
            <person name="Hughes K."/>
            <person name="Justo A."/>
            <person name="Karasinski D."/>
            <person name="Kautmanova I."/>
            <person name="Kiss B."/>
            <person name="Kocsube S."/>
            <person name="Kotiranta H."/>
            <person name="LaButti K.M."/>
            <person name="Lechner B.E."/>
            <person name="Liimatainen K."/>
            <person name="Lipzen A."/>
            <person name="Lukacs Z."/>
            <person name="Mihaltcheva S."/>
            <person name="Morgado L.N."/>
            <person name="Niskanen T."/>
            <person name="Noordeloos M.E."/>
            <person name="Ohm R.A."/>
            <person name="Ortiz-Santana B."/>
            <person name="Ovrebo C."/>
            <person name="Racz N."/>
            <person name="Riley R."/>
            <person name="Savchenko A."/>
            <person name="Shiryaev A."/>
            <person name="Soop K."/>
            <person name="Spirin V."/>
            <person name="Szebenyi C."/>
            <person name="Tomsovsky M."/>
            <person name="Tulloss R.E."/>
            <person name="Uehling J."/>
            <person name="Grigoriev I.V."/>
            <person name="Vagvolgyi C."/>
            <person name="Papp T."/>
            <person name="Martin F.M."/>
            <person name="Miettinen O."/>
            <person name="Hibbett D.S."/>
            <person name="Nagy L.G."/>
        </authorList>
    </citation>
    <scope>NUCLEOTIDE SEQUENCE [LARGE SCALE GENOMIC DNA]</scope>
    <source>
        <strain evidence="5 6">CBS 309.79</strain>
    </source>
</reference>
<dbReference type="PANTHER" id="PTHR28163:SF1">
    <property type="entry name" value="PROTEIN PET117 HOMOLOG, MITOCHONDRIAL"/>
    <property type="match status" value="1"/>
</dbReference>
<gene>
    <name evidence="5" type="ORF">BDV98DRAFT_566603</name>
</gene>
<protein>
    <recommendedName>
        <fullName evidence="7">Cytochrome c oxidase assembly protein</fullName>
    </recommendedName>
</protein>
<evidence type="ECO:0008006" key="7">
    <source>
        <dbReference type="Google" id="ProtNLM"/>
    </source>
</evidence>
<dbReference type="Pfam" id="PF15786">
    <property type="entry name" value="PET117"/>
    <property type="match status" value="1"/>
</dbReference>
<accession>A0A5C3QLL8</accession>
<name>A0A5C3QLL8_9AGAR</name>
<dbReference type="PANTHER" id="PTHR28163">
    <property type="entry name" value="PROTEIN PET117 HOMOLOG, MITOCHONDRIAL"/>
    <property type="match status" value="1"/>
</dbReference>
<evidence type="ECO:0000256" key="3">
    <source>
        <dbReference type="ARBA" id="ARBA00022946"/>
    </source>
</evidence>
<proteinExistence type="inferred from homology"/>
<dbReference type="EMBL" id="ML178823">
    <property type="protein sequence ID" value="TFL02060.1"/>
    <property type="molecule type" value="Genomic_DNA"/>
</dbReference>
<organism evidence="5 6">
    <name type="scientific">Pterulicium gracile</name>
    <dbReference type="NCBI Taxonomy" id="1884261"/>
    <lineage>
        <taxon>Eukaryota</taxon>
        <taxon>Fungi</taxon>
        <taxon>Dikarya</taxon>
        <taxon>Basidiomycota</taxon>
        <taxon>Agaricomycotina</taxon>
        <taxon>Agaricomycetes</taxon>
        <taxon>Agaricomycetidae</taxon>
        <taxon>Agaricales</taxon>
        <taxon>Pleurotineae</taxon>
        <taxon>Pterulaceae</taxon>
        <taxon>Pterulicium</taxon>
    </lineage>
</organism>
<evidence type="ECO:0000256" key="4">
    <source>
        <dbReference type="ARBA" id="ARBA00023128"/>
    </source>
</evidence>
<dbReference type="InterPro" id="IPR031568">
    <property type="entry name" value="Pet117"/>
</dbReference>
<keyword evidence="6" id="KW-1185">Reference proteome</keyword>
<dbReference type="STRING" id="1884261.A0A5C3QLL8"/>
<dbReference type="AlphaFoldDB" id="A0A5C3QLL8"/>